<dbReference type="InterPro" id="IPR050153">
    <property type="entry name" value="Metal_Ion_Import_ABC"/>
</dbReference>
<accession>A0A4Q0XY95</accession>
<dbReference type="GO" id="GO:0016887">
    <property type="term" value="F:ATP hydrolysis activity"/>
    <property type="evidence" value="ECO:0007669"/>
    <property type="project" value="InterPro"/>
</dbReference>
<reference evidence="5 6" key="1">
    <citation type="submission" date="2017-10" db="EMBL/GenBank/DDBJ databases">
        <title>Genomics of the genus Arcobacter.</title>
        <authorList>
            <person name="Perez-Cataluna A."/>
            <person name="Figueras M.J."/>
        </authorList>
    </citation>
    <scope>NUCLEOTIDE SEQUENCE [LARGE SCALE GENOMIC DNA]</scope>
    <source>
        <strain evidence="5 6">DSM 24636</strain>
    </source>
</reference>
<organism evidence="5 6">
    <name type="scientific">Halarcobacter anaerophilus</name>
    <dbReference type="NCBI Taxonomy" id="877500"/>
    <lineage>
        <taxon>Bacteria</taxon>
        <taxon>Pseudomonadati</taxon>
        <taxon>Campylobacterota</taxon>
        <taxon>Epsilonproteobacteria</taxon>
        <taxon>Campylobacterales</taxon>
        <taxon>Arcobacteraceae</taxon>
        <taxon>Halarcobacter</taxon>
    </lineage>
</organism>
<dbReference type="Gene3D" id="3.40.50.300">
    <property type="entry name" value="P-loop containing nucleotide triphosphate hydrolases"/>
    <property type="match status" value="1"/>
</dbReference>
<dbReference type="InterPro" id="IPR003593">
    <property type="entry name" value="AAA+_ATPase"/>
</dbReference>
<dbReference type="PANTHER" id="PTHR42734:SF19">
    <property type="entry name" value="IRON COMPOUNDS ABC TRANSPORTER, ATP-BINDING PROTEIN"/>
    <property type="match status" value="1"/>
</dbReference>
<dbReference type="AlphaFoldDB" id="A0A4Q0XY95"/>
<dbReference type="SUPFAM" id="SSF52540">
    <property type="entry name" value="P-loop containing nucleoside triphosphate hydrolases"/>
    <property type="match status" value="1"/>
</dbReference>
<dbReference type="CDD" id="cd03214">
    <property type="entry name" value="ABC_Iron-Siderophores_B12_Hemin"/>
    <property type="match status" value="1"/>
</dbReference>
<evidence type="ECO:0000313" key="6">
    <source>
        <dbReference type="Proteomes" id="UP000290191"/>
    </source>
</evidence>
<dbReference type="PROSITE" id="PS50893">
    <property type="entry name" value="ABC_TRANSPORTER_2"/>
    <property type="match status" value="1"/>
</dbReference>
<dbReference type="RefSeq" id="WP_044417727.1">
    <property type="nucleotide sequence ID" value="NZ_CP041070.1"/>
</dbReference>
<dbReference type="SMART" id="SM00382">
    <property type="entry name" value="AAA"/>
    <property type="match status" value="1"/>
</dbReference>
<sequence length="252" mass="28643">MFKVEDLKFSYGKKEILKGISFEINSSDIVSILGPNGCGKTTLLKIMLGFLKPSQGKVYFGGKDISKIKPKHFFQRVAYIPQIHDGAFGYLVKDVVLMGRMPYKSIFSNFNKEDKKITLNALEVMGIEHLKDEIYTTLSGGQRQLVLIARAIAQQADIFIMDEPVNGLDFGNQYKLLNKIKELSKKDLTFIKTSHYPDHVFFVSNEAIFLDKGKILEKGNPETIIREENIKKVYKIESKIININNRNICLAV</sequence>
<feature type="domain" description="ABC transporter" evidence="4">
    <location>
        <begin position="2"/>
        <end position="237"/>
    </location>
</feature>
<dbReference type="Pfam" id="PF00005">
    <property type="entry name" value="ABC_tran"/>
    <property type="match status" value="1"/>
</dbReference>
<dbReference type="PANTHER" id="PTHR42734">
    <property type="entry name" value="METAL TRANSPORT SYSTEM ATP-BINDING PROTEIN TM_0124-RELATED"/>
    <property type="match status" value="1"/>
</dbReference>
<dbReference type="PROSITE" id="PS00211">
    <property type="entry name" value="ABC_TRANSPORTER_1"/>
    <property type="match status" value="1"/>
</dbReference>
<dbReference type="STRING" id="877500.GCA_000935065_02047"/>
<proteinExistence type="predicted"/>
<keyword evidence="3 5" id="KW-0067">ATP-binding</keyword>
<keyword evidence="1" id="KW-0813">Transport</keyword>
<dbReference type="InterPro" id="IPR003439">
    <property type="entry name" value="ABC_transporter-like_ATP-bd"/>
</dbReference>
<dbReference type="InterPro" id="IPR017871">
    <property type="entry name" value="ABC_transporter-like_CS"/>
</dbReference>
<dbReference type="EMBL" id="PDKO01000007">
    <property type="protein sequence ID" value="RXJ62660.1"/>
    <property type="molecule type" value="Genomic_DNA"/>
</dbReference>
<dbReference type="OrthoDB" id="5515229at2"/>
<dbReference type="FunFam" id="3.40.50.300:FF:000134">
    <property type="entry name" value="Iron-enterobactin ABC transporter ATP-binding protein"/>
    <property type="match status" value="1"/>
</dbReference>
<evidence type="ECO:0000256" key="1">
    <source>
        <dbReference type="ARBA" id="ARBA00022448"/>
    </source>
</evidence>
<comment type="caution">
    <text evidence="5">The sequence shown here is derived from an EMBL/GenBank/DDBJ whole genome shotgun (WGS) entry which is preliminary data.</text>
</comment>
<gene>
    <name evidence="5" type="ORF">CRV06_09335</name>
</gene>
<evidence type="ECO:0000256" key="3">
    <source>
        <dbReference type="ARBA" id="ARBA00022840"/>
    </source>
</evidence>
<evidence type="ECO:0000256" key="2">
    <source>
        <dbReference type="ARBA" id="ARBA00022741"/>
    </source>
</evidence>
<dbReference type="GO" id="GO:0005524">
    <property type="term" value="F:ATP binding"/>
    <property type="evidence" value="ECO:0007669"/>
    <property type="project" value="UniProtKB-KW"/>
</dbReference>
<name>A0A4Q0XY95_9BACT</name>
<evidence type="ECO:0000259" key="4">
    <source>
        <dbReference type="PROSITE" id="PS50893"/>
    </source>
</evidence>
<evidence type="ECO:0000313" key="5">
    <source>
        <dbReference type="EMBL" id="RXJ62660.1"/>
    </source>
</evidence>
<dbReference type="Proteomes" id="UP000290191">
    <property type="component" value="Unassembled WGS sequence"/>
</dbReference>
<keyword evidence="6" id="KW-1185">Reference proteome</keyword>
<dbReference type="InterPro" id="IPR027417">
    <property type="entry name" value="P-loop_NTPase"/>
</dbReference>
<keyword evidence="2" id="KW-0547">Nucleotide-binding</keyword>
<protein>
    <submittedName>
        <fullName evidence="5">ABC transporter ATP-binding protein</fullName>
    </submittedName>
</protein>